<dbReference type="SUPFAM" id="SSF53335">
    <property type="entry name" value="S-adenosyl-L-methionine-dependent methyltransferases"/>
    <property type="match status" value="1"/>
</dbReference>
<dbReference type="Pfam" id="PF10294">
    <property type="entry name" value="Methyltransf_16"/>
    <property type="match status" value="1"/>
</dbReference>
<dbReference type="Gene3D" id="3.40.50.150">
    <property type="entry name" value="Vaccinia Virus protein VP39"/>
    <property type="match status" value="1"/>
</dbReference>
<dbReference type="Pfam" id="PF14904">
    <property type="entry name" value="FAM86"/>
    <property type="match status" value="1"/>
</dbReference>
<evidence type="ECO:0000313" key="4">
    <source>
        <dbReference type="EMBL" id="ACN39944.1"/>
    </source>
</evidence>
<evidence type="ECO:0000256" key="2">
    <source>
        <dbReference type="ARBA" id="ARBA00022679"/>
    </source>
</evidence>
<keyword evidence="2" id="KW-0808">Transferase</keyword>
<dbReference type="EMBL" id="BT070430">
    <property type="protein sequence ID" value="ACN39944.1"/>
    <property type="molecule type" value="mRNA"/>
</dbReference>
<dbReference type="AlphaFoldDB" id="C0PQ54"/>
<dbReference type="OMA" id="YEAYTDL"/>
<sequence length="408" mass="46052">MEDKKSRQLHMMAAFLAMEPINVLMSIARELGRGSITEEVQIFIHEQCINNRICRNYPPNQLYVKNFLKKIIAEAESQFIEVLDILYEQYAQYLTYCKDFDLSQNTGKCYRSLMFMFPSSNHFPLAWHENQQIREPGIMTVTLRSSLNMLEGGTGCCIWPSSLFLSEFVLSHPQLFSSKCCFEVGSGVGLVGICLANVKASKVILSDGDLSSLSNMKFNLETNQVAIMEKLKQKGCQDPTFVESRYLTWESASADELQNCGAEVILGADVIYDPSCVPHLVRVLAALLGTKNGSLGSHDETSVSEEFITYNENRSIFCSIELEKPDKNQKDNKGPNNNAYPVAYIANVIRNFDTFNCFLRVASEAGLSVIDITEKQRSMNLLPYISSFDRTSIHLYRISSLDSMRDTR</sequence>
<evidence type="ECO:0000259" key="3">
    <source>
        <dbReference type="Pfam" id="PF14904"/>
    </source>
</evidence>
<accession>C0PQ54</accession>
<organism evidence="4">
    <name type="scientific">Picea sitchensis</name>
    <name type="common">Sitka spruce</name>
    <name type="synonym">Pinus sitchensis</name>
    <dbReference type="NCBI Taxonomy" id="3332"/>
    <lineage>
        <taxon>Eukaryota</taxon>
        <taxon>Viridiplantae</taxon>
        <taxon>Streptophyta</taxon>
        <taxon>Embryophyta</taxon>
        <taxon>Tracheophyta</taxon>
        <taxon>Spermatophyta</taxon>
        <taxon>Pinopsida</taxon>
        <taxon>Pinidae</taxon>
        <taxon>Conifers I</taxon>
        <taxon>Pinales</taxon>
        <taxon>Pinaceae</taxon>
        <taxon>Picea</taxon>
    </lineage>
</organism>
<evidence type="ECO:0000256" key="1">
    <source>
        <dbReference type="ARBA" id="ARBA00005511"/>
    </source>
</evidence>
<protein>
    <recommendedName>
        <fullName evidence="3">FAM86 N-terminal domain-containing protein</fullName>
    </recommendedName>
</protein>
<reference evidence="4" key="1">
    <citation type="submission" date="2009-02" db="EMBL/GenBank/DDBJ databases">
        <title>Full length sequence-verified cDNA sequences from Sitka spruce (Picea sitchensis).</title>
        <authorList>
            <person name="Reid K.E."/>
            <person name="Liao N."/>
            <person name="Ralph S."/>
            <person name="Kolosova N."/>
            <person name="Oddy C."/>
            <person name="Moore R."/>
            <person name="Mayo M."/>
            <person name="Wagner S."/>
            <person name="King J."/>
            <person name="Yanchuk A."/>
            <person name="Holt R."/>
            <person name="Jones S."/>
            <person name="Marra M."/>
            <person name="Ritland C.E."/>
            <person name="Ritland K."/>
            <person name="Bohlmann J."/>
        </authorList>
    </citation>
    <scope>NUCLEOTIDE SEQUENCE</scope>
    <source>
        <tissue evidence="4">Green portion of the leader tissue</tissue>
    </source>
</reference>
<dbReference type="PANTHER" id="PTHR14614:SF130">
    <property type="entry name" value="PROTEIN-LYSINE N-METHYLTRANSFERASE EEF2KMT"/>
    <property type="match status" value="1"/>
</dbReference>
<comment type="similarity">
    <text evidence="1">Belongs to the class I-like SAM-binding methyltransferase superfamily. EEF2KMT family.</text>
</comment>
<name>C0PQ54_PICSI</name>
<dbReference type="InterPro" id="IPR019410">
    <property type="entry name" value="Methyltransf_16"/>
</dbReference>
<dbReference type="InterPro" id="IPR029426">
    <property type="entry name" value="FAM86_N"/>
</dbReference>
<feature type="domain" description="FAM86 N-terminal" evidence="3">
    <location>
        <begin position="13"/>
        <end position="92"/>
    </location>
</feature>
<dbReference type="InterPro" id="IPR029063">
    <property type="entry name" value="SAM-dependent_MTases_sf"/>
</dbReference>
<proteinExistence type="evidence at transcript level"/>
<dbReference type="GO" id="GO:0016740">
    <property type="term" value="F:transferase activity"/>
    <property type="evidence" value="ECO:0007669"/>
    <property type="project" value="UniProtKB-KW"/>
</dbReference>
<dbReference type="PANTHER" id="PTHR14614">
    <property type="entry name" value="HEPATOCELLULAR CARCINOMA-ASSOCIATED ANTIGEN"/>
    <property type="match status" value="1"/>
</dbReference>